<feature type="chain" id="PRO_5043878078" description="Tyrosinase copper-binding domain-containing protein" evidence="3">
    <location>
        <begin position="21"/>
        <end position="390"/>
    </location>
</feature>
<dbReference type="Proteomes" id="UP001392437">
    <property type="component" value="Unassembled WGS sequence"/>
</dbReference>
<dbReference type="Gene3D" id="1.10.1280.10">
    <property type="entry name" value="Di-copper center containing domain from catechol oxidase"/>
    <property type="match status" value="1"/>
</dbReference>
<feature type="domain" description="Tyrosinase copper-binding" evidence="4">
    <location>
        <begin position="313"/>
        <end position="324"/>
    </location>
</feature>
<proteinExistence type="predicted"/>
<organism evidence="5 6">
    <name type="scientific">Apiospora kogelbergensis</name>
    <dbReference type="NCBI Taxonomy" id="1337665"/>
    <lineage>
        <taxon>Eukaryota</taxon>
        <taxon>Fungi</taxon>
        <taxon>Dikarya</taxon>
        <taxon>Ascomycota</taxon>
        <taxon>Pezizomycotina</taxon>
        <taxon>Sordariomycetes</taxon>
        <taxon>Xylariomycetidae</taxon>
        <taxon>Amphisphaeriales</taxon>
        <taxon>Apiosporaceae</taxon>
        <taxon>Apiospora</taxon>
    </lineage>
</organism>
<dbReference type="SUPFAM" id="SSF48056">
    <property type="entry name" value="Di-copper centre-containing domain"/>
    <property type="match status" value="1"/>
</dbReference>
<evidence type="ECO:0000256" key="3">
    <source>
        <dbReference type="SAM" id="SignalP"/>
    </source>
</evidence>
<dbReference type="InterPro" id="IPR002227">
    <property type="entry name" value="Tyrosinase_Cu-bd"/>
</dbReference>
<accession>A0AAW0QEJ6</accession>
<evidence type="ECO:0000313" key="6">
    <source>
        <dbReference type="Proteomes" id="UP001392437"/>
    </source>
</evidence>
<dbReference type="InterPro" id="IPR008922">
    <property type="entry name" value="Di-copper_centre_dom_sf"/>
</dbReference>
<keyword evidence="3" id="KW-0732">Signal</keyword>
<sequence>MQFAKLASLLTLLASSSVLAAPLDTGSNSTAPVQVLQDKVIALLEAKGNTKKGIETTSKTGCSVATARIRREWSTLSKPERKEYIKAVQCLRQLPSQSDPVAVPGARTRYDDFVAVHINNTRTIHATGNFLTYHRYLVALYEDALINECGYKGAQPYWNWLAYQNDLSKSPLLDGSETSMGGDGAYFAHNGSKTAIGWFQPGKGGGCIASGPFKDAVANLGPVAPTMDGLAKSPSPLAYNPRCLRRDFTSRAPRTWFTVENFLNLTTGAASHDVATFQTELQGRFGDGFLGMHTAGHQSIGADSADLYSSINDPVFFLHHSMLDRVYWMWQALHACQSRAIAGTRTMMNSPPSDNALVSDELPMGPLGPSKTIAQVMNTLDGDNLCYIYM</sequence>
<evidence type="ECO:0000256" key="1">
    <source>
        <dbReference type="ARBA" id="ARBA00022723"/>
    </source>
</evidence>
<protein>
    <recommendedName>
        <fullName evidence="4">Tyrosinase copper-binding domain-containing protein</fullName>
    </recommendedName>
</protein>
<dbReference type="GO" id="GO:0046872">
    <property type="term" value="F:metal ion binding"/>
    <property type="evidence" value="ECO:0007669"/>
    <property type="project" value="UniProtKB-KW"/>
</dbReference>
<feature type="signal peptide" evidence="3">
    <location>
        <begin position="1"/>
        <end position="20"/>
    </location>
</feature>
<evidence type="ECO:0000259" key="4">
    <source>
        <dbReference type="PROSITE" id="PS00498"/>
    </source>
</evidence>
<dbReference type="PRINTS" id="PR00092">
    <property type="entry name" value="TYROSINASE"/>
</dbReference>
<dbReference type="Pfam" id="PF00264">
    <property type="entry name" value="Tyrosinase"/>
    <property type="match status" value="1"/>
</dbReference>
<gene>
    <name evidence="5" type="ORF">PG999_010480</name>
</gene>
<dbReference type="InterPro" id="IPR050316">
    <property type="entry name" value="Tyrosinase/Hemocyanin"/>
</dbReference>
<keyword evidence="6" id="KW-1185">Reference proteome</keyword>
<dbReference type="PANTHER" id="PTHR11474">
    <property type="entry name" value="TYROSINASE FAMILY MEMBER"/>
    <property type="match status" value="1"/>
</dbReference>
<comment type="caution">
    <text evidence="5">The sequence shown here is derived from an EMBL/GenBank/DDBJ whole genome shotgun (WGS) entry which is preliminary data.</text>
</comment>
<evidence type="ECO:0000256" key="2">
    <source>
        <dbReference type="ARBA" id="ARBA00023002"/>
    </source>
</evidence>
<name>A0AAW0QEJ6_9PEZI</name>
<keyword evidence="2" id="KW-0560">Oxidoreductase</keyword>
<reference evidence="5 6" key="1">
    <citation type="submission" date="2023-01" db="EMBL/GenBank/DDBJ databases">
        <title>Analysis of 21 Apiospora genomes using comparative genomics revels a genus with tremendous synthesis potential of carbohydrate active enzymes and secondary metabolites.</title>
        <authorList>
            <person name="Sorensen T."/>
        </authorList>
    </citation>
    <scope>NUCLEOTIDE SEQUENCE [LARGE SCALE GENOMIC DNA]</scope>
    <source>
        <strain evidence="5 6">CBS 117206</strain>
    </source>
</reference>
<dbReference type="EMBL" id="JAQQWP010000009">
    <property type="protein sequence ID" value="KAK8100106.1"/>
    <property type="molecule type" value="Genomic_DNA"/>
</dbReference>
<dbReference type="GO" id="GO:0016491">
    <property type="term" value="F:oxidoreductase activity"/>
    <property type="evidence" value="ECO:0007669"/>
    <property type="project" value="UniProtKB-KW"/>
</dbReference>
<evidence type="ECO:0000313" key="5">
    <source>
        <dbReference type="EMBL" id="KAK8100106.1"/>
    </source>
</evidence>
<keyword evidence="1" id="KW-0479">Metal-binding</keyword>
<dbReference type="AlphaFoldDB" id="A0AAW0QEJ6"/>
<dbReference type="PROSITE" id="PS00498">
    <property type="entry name" value="TYROSINASE_2"/>
    <property type="match status" value="1"/>
</dbReference>
<dbReference type="PANTHER" id="PTHR11474:SF125">
    <property type="entry name" value="N-ACETYL-6-HYDROXYTRYPTOPHAN OXIDASE IVOB-RELATED"/>
    <property type="match status" value="1"/>
</dbReference>